<dbReference type="GO" id="GO:0046523">
    <property type="term" value="F:S-methyl-5-thioribose-1-phosphate isomerase activity"/>
    <property type="evidence" value="ECO:0007669"/>
    <property type="project" value="TreeGrafter"/>
</dbReference>
<dbReference type="NCBIfam" id="TIGR00512">
    <property type="entry name" value="salvage_mtnA"/>
    <property type="match status" value="1"/>
</dbReference>
<protein>
    <submittedName>
        <fullName evidence="3">Eukaryotic translation initiation factor 2b alpha</fullName>
    </submittedName>
</protein>
<dbReference type="NCBIfam" id="TIGR00524">
    <property type="entry name" value="eIF-2B_rel"/>
    <property type="match status" value="1"/>
</dbReference>
<dbReference type="InterPro" id="IPR027363">
    <property type="entry name" value="M1Pi_N"/>
</dbReference>
<sequence>MWLFKKRSLAPPAEGGLSLQPIRYQRGSLELLDQRKLPFEVKYVEVKDVKGGWVAIKDMAVRGAPAIAISAALSLAVDLIRGGEGRQFADAAAASDAVRSKLDYLVTSRPTAVNLALAAGELKAVAEAAAAEQGADPSGVVGAVVAAAEKMMQDDIAQNKAMGEHGARALLEAATEAGRGAAGGALRVLTICNTGSLACAGYGTALGVIRSLHAQGKLRHAFCCETRPYNQGSRLTAFELVQDKIPATLICDSAAPSLMAKGEVDVIVVGADRITANGDTANKIGTSMLAVAAAHYGVPFFVAAPLSTVDPATPTGAGIPIEERPAEEVTHYAGKRVAAEG</sequence>
<keyword evidence="2" id="KW-0413">Isomerase</keyword>
<dbReference type="Gene3D" id="1.20.120.420">
    <property type="entry name" value="translation initiation factor eif-2b, domain 1"/>
    <property type="match status" value="1"/>
</dbReference>
<dbReference type="InterPro" id="IPR037171">
    <property type="entry name" value="NagB/RpiA_transferase-like"/>
</dbReference>
<dbReference type="InterPro" id="IPR000649">
    <property type="entry name" value="IF-2B-related"/>
</dbReference>
<dbReference type="GO" id="GO:0003743">
    <property type="term" value="F:translation initiation factor activity"/>
    <property type="evidence" value="ECO:0007669"/>
    <property type="project" value="UniProtKB-KW"/>
</dbReference>
<dbReference type="NCBIfam" id="NF004326">
    <property type="entry name" value="PRK05720.1"/>
    <property type="match status" value="1"/>
</dbReference>
<dbReference type="PANTHER" id="PTHR43475:SF1">
    <property type="entry name" value="METHYLTHIORIBOSE-1-PHOSPHATE ISOMERASE"/>
    <property type="match status" value="1"/>
</dbReference>
<accession>A0A061R6L0</accession>
<proteinExistence type="inferred from homology"/>
<dbReference type="AlphaFoldDB" id="A0A061R6L0"/>
<comment type="similarity">
    <text evidence="1">Belongs to the eIF-2B alpha/beta/delta subunits family.</text>
</comment>
<feature type="non-terminal residue" evidence="3">
    <location>
        <position position="341"/>
    </location>
</feature>
<evidence type="ECO:0000256" key="2">
    <source>
        <dbReference type="ARBA" id="ARBA00023235"/>
    </source>
</evidence>
<name>A0A061R6L0_9CHLO</name>
<dbReference type="EMBL" id="GBEZ01017817">
    <property type="protein sequence ID" value="JAC68552.1"/>
    <property type="molecule type" value="Transcribed_RNA"/>
</dbReference>
<dbReference type="Gene3D" id="3.40.50.10470">
    <property type="entry name" value="Translation initiation factor eif-2b, domain 2"/>
    <property type="match status" value="1"/>
</dbReference>
<dbReference type="HAMAP" id="MF_01678">
    <property type="entry name" value="Salvage_MtnA"/>
    <property type="match status" value="1"/>
</dbReference>
<keyword evidence="3" id="KW-0648">Protein biosynthesis</keyword>
<evidence type="ECO:0000313" key="3">
    <source>
        <dbReference type="EMBL" id="JAC68552.1"/>
    </source>
</evidence>
<dbReference type="Pfam" id="PF01008">
    <property type="entry name" value="IF-2B"/>
    <property type="match status" value="1"/>
</dbReference>
<dbReference type="GO" id="GO:0019509">
    <property type="term" value="P:L-methionine salvage from methylthioadenosine"/>
    <property type="evidence" value="ECO:0007669"/>
    <property type="project" value="TreeGrafter"/>
</dbReference>
<dbReference type="InterPro" id="IPR042529">
    <property type="entry name" value="IF_2B-like_C"/>
</dbReference>
<gene>
    <name evidence="3" type="ORF">TSPGSL018_8452</name>
</gene>
<reference evidence="3" key="1">
    <citation type="submission" date="2014-05" db="EMBL/GenBank/DDBJ databases">
        <title>The transcriptome of the halophilic microalga Tetraselmis sp. GSL018 isolated from the Great Salt Lake, Utah.</title>
        <authorList>
            <person name="Jinkerson R.E."/>
            <person name="D'Adamo S."/>
            <person name="Posewitz M.C."/>
        </authorList>
    </citation>
    <scope>NUCLEOTIDE SEQUENCE</scope>
    <source>
        <strain evidence="3">GSL018</strain>
    </source>
</reference>
<organism evidence="3">
    <name type="scientific">Tetraselmis sp. GSL018</name>
    <dbReference type="NCBI Taxonomy" id="582737"/>
    <lineage>
        <taxon>Eukaryota</taxon>
        <taxon>Viridiplantae</taxon>
        <taxon>Chlorophyta</taxon>
        <taxon>core chlorophytes</taxon>
        <taxon>Chlorodendrophyceae</taxon>
        <taxon>Chlorodendrales</taxon>
        <taxon>Chlorodendraceae</taxon>
        <taxon>Tetraselmis</taxon>
    </lineage>
</organism>
<dbReference type="InterPro" id="IPR005251">
    <property type="entry name" value="IF-M1Pi"/>
</dbReference>
<dbReference type="InterPro" id="IPR011559">
    <property type="entry name" value="Initiation_fac_2B_a/b/d"/>
</dbReference>
<dbReference type="SUPFAM" id="SSF100950">
    <property type="entry name" value="NagB/RpiA/CoA transferase-like"/>
    <property type="match status" value="1"/>
</dbReference>
<dbReference type="PANTHER" id="PTHR43475">
    <property type="entry name" value="METHYLTHIORIBOSE-1-PHOSPHATE ISOMERASE"/>
    <property type="match status" value="1"/>
</dbReference>
<keyword evidence="3" id="KW-0396">Initiation factor</keyword>
<evidence type="ECO:0000256" key="1">
    <source>
        <dbReference type="ARBA" id="ARBA00007251"/>
    </source>
</evidence>
<dbReference type="FunFam" id="1.20.120.420:FF:000003">
    <property type="entry name" value="Methylthioribose-1-phosphate isomerase"/>
    <property type="match status" value="1"/>
</dbReference>
<dbReference type="FunFam" id="3.40.50.10470:FF:000006">
    <property type="entry name" value="Methylthioribose-1-phosphate isomerase"/>
    <property type="match status" value="1"/>
</dbReference>